<dbReference type="Gene3D" id="3.50.50.60">
    <property type="entry name" value="FAD/NAD(P)-binding domain"/>
    <property type="match status" value="2"/>
</dbReference>
<organism evidence="4 5">
    <name type="scientific">Hymenobacter koreensis</name>
    <dbReference type="NCBI Taxonomy" id="1084523"/>
    <lineage>
        <taxon>Bacteria</taxon>
        <taxon>Pseudomonadati</taxon>
        <taxon>Bacteroidota</taxon>
        <taxon>Cytophagia</taxon>
        <taxon>Cytophagales</taxon>
        <taxon>Hymenobacteraceae</taxon>
        <taxon>Hymenobacter</taxon>
    </lineage>
</organism>
<gene>
    <name evidence="4" type="ORF">GCM10023186_01970</name>
</gene>
<reference evidence="5" key="1">
    <citation type="journal article" date="2019" name="Int. J. Syst. Evol. Microbiol.">
        <title>The Global Catalogue of Microorganisms (GCM) 10K type strain sequencing project: providing services to taxonomists for standard genome sequencing and annotation.</title>
        <authorList>
            <consortium name="The Broad Institute Genomics Platform"/>
            <consortium name="The Broad Institute Genome Sequencing Center for Infectious Disease"/>
            <person name="Wu L."/>
            <person name="Ma J."/>
        </authorList>
    </citation>
    <scope>NUCLEOTIDE SEQUENCE [LARGE SCALE GENOMIC DNA]</scope>
    <source>
        <strain evidence="5">JCM 17924</strain>
    </source>
</reference>
<protein>
    <submittedName>
        <fullName evidence="4">NAD(P)/FAD-dependent oxidoreductase</fullName>
    </submittedName>
</protein>
<evidence type="ECO:0000259" key="3">
    <source>
        <dbReference type="Pfam" id="PF07992"/>
    </source>
</evidence>
<proteinExistence type="predicted"/>
<evidence type="ECO:0000256" key="2">
    <source>
        <dbReference type="ARBA" id="ARBA00023002"/>
    </source>
</evidence>
<keyword evidence="5" id="KW-1185">Reference proteome</keyword>
<dbReference type="Proteomes" id="UP001500454">
    <property type="component" value="Unassembled WGS sequence"/>
</dbReference>
<evidence type="ECO:0000313" key="4">
    <source>
        <dbReference type="EMBL" id="GAA4372450.1"/>
    </source>
</evidence>
<dbReference type="InterPro" id="IPR050097">
    <property type="entry name" value="Ferredoxin-NADP_redctase_2"/>
</dbReference>
<sequence>MHNSPEIVIVGASHAGLSAALTLGRSRRRVLVLDGGPPRNAPAAHAHNFYTQDGTPPAELLRLGRQQLAPYDVEIRGVAAQTARVTPTGFALTLADGTDVSTGSLILATGMLDLLPAVPGLREKWGQGVYHCPYCHGWEVRDQRVAIYGRGQLGFHLAVLLNHWCPQPTLCTDGPAELDDDQRATLNQLGIRVVETPVTALVPTAHGVEAVAFADGSLLPVDAVFARAPQQQRTDLAAQLGCASTEDGLYVKVDAMGLTTVPGVYAAGDLAKPLQQVVAAAAAGAAAAAMLNNQLIFSEAELQQHQY</sequence>
<dbReference type="InterPro" id="IPR036188">
    <property type="entry name" value="FAD/NAD-bd_sf"/>
</dbReference>
<dbReference type="Pfam" id="PF07992">
    <property type="entry name" value="Pyr_redox_2"/>
    <property type="match status" value="1"/>
</dbReference>
<feature type="domain" description="FAD/NAD(P)-binding" evidence="3">
    <location>
        <begin position="6"/>
        <end position="284"/>
    </location>
</feature>
<evidence type="ECO:0000313" key="5">
    <source>
        <dbReference type="Proteomes" id="UP001500454"/>
    </source>
</evidence>
<accession>A0ABP8IUE4</accession>
<dbReference type="PRINTS" id="PR00368">
    <property type="entry name" value="FADPNR"/>
</dbReference>
<dbReference type="SUPFAM" id="SSF51905">
    <property type="entry name" value="FAD/NAD(P)-binding domain"/>
    <property type="match status" value="1"/>
</dbReference>
<dbReference type="EMBL" id="BAABHA010000001">
    <property type="protein sequence ID" value="GAA4372450.1"/>
    <property type="molecule type" value="Genomic_DNA"/>
</dbReference>
<evidence type="ECO:0000256" key="1">
    <source>
        <dbReference type="ARBA" id="ARBA00022630"/>
    </source>
</evidence>
<keyword evidence="2" id="KW-0560">Oxidoreductase</keyword>
<keyword evidence="1" id="KW-0285">Flavoprotein</keyword>
<comment type="caution">
    <text evidence="4">The sequence shown here is derived from an EMBL/GenBank/DDBJ whole genome shotgun (WGS) entry which is preliminary data.</text>
</comment>
<dbReference type="PRINTS" id="PR00469">
    <property type="entry name" value="PNDRDTASEII"/>
</dbReference>
<name>A0ABP8IUE4_9BACT</name>
<dbReference type="RefSeq" id="WP_345220540.1">
    <property type="nucleotide sequence ID" value="NZ_BAABHA010000001.1"/>
</dbReference>
<dbReference type="PANTHER" id="PTHR48105">
    <property type="entry name" value="THIOREDOXIN REDUCTASE 1-RELATED-RELATED"/>
    <property type="match status" value="1"/>
</dbReference>
<dbReference type="InterPro" id="IPR023753">
    <property type="entry name" value="FAD/NAD-binding_dom"/>
</dbReference>